<accession>A0ABW0QVC5</accession>
<comment type="similarity">
    <text evidence="2 9">Belongs to the glycosyl hydrolase 4 family.</text>
</comment>
<dbReference type="Pfam" id="PF11975">
    <property type="entry name" value="Glyco_hydro_4C"/>
    <property type="match status" value="1"/>
</dbReference>
<reference evidence="13" key="1">
    <citation type="journal article" date="2019" name="Int. J. Syst. Evol. Microbiol.">
        <title>The Global Catalogue of Microorganisms (GCM) 10K type strain sequencing project: providing services to taxonomists for standard genome sequencing and annotation.</title>
        <authorList>
            <consortium name="The Broad Institute Genomics Platform"/>
            <consortium name="The Broad Institute Genome Sequencing Center for Infectious Disease"/>
            <person name="Wu L."/>
            <person name="Ma J."/>
        </authorList>
    </citation>
    <scope>NUCLEOTIDE SEQUENCE [LARGE SCALE GENOMIC DNA]</scope>
    <source>
        <strain evidence="13">CGMCC 1.18578</strain>
    </source>
</reference>
<evidence type="ECO:0000256" key="10">
    <source>
        <dbReference type="SAM" id="Phobius"/>
    </source>
</evidence>
<dbReference type="Proteomes" id="UP001596108">
    <property type="component" value="Unassembled WGS sequence"/>
</dbReference>
<dbReference type="PRINTS" id="PR00732">
    <property type="entry name" value="GLHYDRLASE4"/>
</dbReference>
<feature type="domain" description="Glycosyl hydrolase family 4 C-terminal" evidence="11">
    <location>
        <begin position="200"/>
        <end position="402"/>
    </location>
</feature>
<dbReference type="RefSeq" id="WP_378110601.1">
    <property type="nucleotide sequence ID" value="NZ_JBHSNC010000012.1"/>
</dbReference>
<keyword evidence="10" id="KW-1133">Transmembrane helix</keyword>
<sequence length="433" mass="47364">MKKPKIAMIGAGSYVFSMGLLYDLIVERKFPNSHLVLMDVNGQMAETMAGIARRMASEQGVEMHIESTTSREEALLGADYVSTSVAVGIIKRYEMDRAVIEKFGLNEITSECGGVGGISYALRAIPLMLEIAKDMERLCPNAWLFNVSNPLPRVMTAITRYTSIRAAGFCNVANGGINGYEQIGGWLGRNPRELDIVSGGLNHFSWLLSVRDKQSGEDLMPQVKQAIQQGAWSWNKLSGKWFEQYGWLPLAGDSHTGEFLPYDLSTPAHSHGGYHGDPNERVERIRMMEAAAAGTGPWQPLMQGRSWERPGLVIDALVHGTPMKLDMVNIVNKGYIANLPEGAVVEVPAIVKDGQIQGVAIDRLPSPVGELCSQVSAVHSLVADAAVLGDRTMVEEAVMLDPGIGDKKQAILAIRELISQHEDVLPQFKNREI</sequence>
<evidence type="ECO:0000256" key="5">
    <source>
        <dbReference type="ARBA" id="ARBA00023027"/>
    </source>
</evidence>
<evidence type="ECO:0000256" key="6">
    <source>
        <dbReference type="ARBA" id="ARBA00023211"/>
    </source>
</evidence>
<keyword evidence="4 9" id="KW-0378">Hydrolase</keyword>
<dbReference type="InterPro" id="IPR053715">
    <property type="entry name" value="GH4_Enzyme_sf"/>
</dbReference>
<keyword evidence="6" id="KW-0464">Manganese</keyword>
<dbReference type="InterPro" id="IPR001088">
    <property type="entry name" value="Glyco_hydro_4"/>
</dbReference>
<evidence type="ECO:0000313" key="13">
    <source>
        <dbReference type="Proteomes" id="UP001596108"/>
    </source>
</evidence>
<evidence type="ECO:0000256" key="3">
    <source>
        <dbReference type="ARBA" id="ARBA00022723"/>
    </source>
</evidence>
<evidence type="ECO:0000256" key="4">
    <source>
        <dbReference type="ARBA" id="ARBA00022801"/>
    </source>
</evidence>
<feature type="transmembrane region" description="Helical" evidence="10">
    <location>
        <begin position="6"/>
        <end position="25"/>
    </location>
</feature>
<keyword evidence="7" id="KW-0119">Carbohydrate metabolism</keyword>
<dbReference type="SUPFAM" id="SSF56327">
    <property type="entry name" value="LDH C-terminal domain-like"/>
    <property type="match status" value="1"/>
</dbReference>
<keyword evidence="13" id="KW-1185">Reference proteome</keyword>
<proteinExistence type="inferred from homology"/>
<dbReference type="Gene3D" id="3.90.1820.10">
    <property type="entry name" value="AglA-like glucosidase"/>
    <property type="match status" value="1"/>
</dbReference>
<dbReference type="InterPro" id="IPR015955">
    <property type="entry name" value="Lactate_DH/Glyco_Ohase_4_C"/>
</dbReference>
<evidence type="ECO:0000259" key="11">
    <source>
        <dbReference type="Pfam" id="PF11975"/>
    </source>
</evidence>
<evidence type="ECO:0000256" key="8">
    <source>
        <dbReference type="ARBA" id="ARBA00023295"/>
    </source>
</evidence>
<dbReference type="InterPro" id="IPR022616">
    <property type="entry name" value="Glyco_hydro_4_C"/>
</dbReference>
<dbReference type="InterPro" id="IPR036291">
    <property type="entry name" value="NAD(P)-bd_dom_sf"/>
</dbReference>
<evidence type="ECO:0000256" key="1">
    <source>
        <dbReference type="ARBA" id="ARBA00001936"/>
    </source>
</evidence>
<name>A0ABW0QVC5_9BACL</name>
<keyword evidence="8 9" id="KW-0326">Glycosidase</keyword>
<evidence type="ECO:0000256" key="7">
    <source>
        <dbReference type="ARBA" id="ARBA00023277"/>
    </source>
</evidence>
<protein>
    <recommendedName>
        <fullName evidence="11">Glycosyl hydrolase family 4 C-terminal domain-containing protein</fullName>
    </recommendedName>
</protein>
<keyword evidence="10" id="KW-0812">Transmembrane</keyword>
<keyword evidence="5 9" id="KW-0520">NAD</keyword>
<keyword evidence="3" id="KW-0479">Metal-binding</keyword>
<dbReference type="Pfam" id="PF02056">
    <property type="entry name" value="Glyco_hydro_4"/>
    <property type="match status" value="1"/>
</dbReference>
<comment type="cofactor">
    <cofactor evidence="1">
        <name>Mn(2+)</name>
        <dbReference type="ChEBI" id="CHEBI:29035"/>
    </cofactor>
</comment>
<dbReference type="PANTHER" id="PTHR32092">
    <property type="entry name" value="6-PHOSPHO-BETA-GLUCOSIDASE-RELATED"/>
    <property type="match status" value="1"/>
</dbReference>
<keyword evidence="10" id="KW-0472">Membrane</keyword>
<comment type="caution">
    <text evidence="12">The sequence shown here is derived from an EMBL/GenBank/DDBJ whole genome shotgun (WGS) entry which is preliminary data.</text>
</comment>
<organism evidence="12 13">
    <name type="scientific">Cohnella yongneupensis</name>
    <dbReference type="NCBI Taxonomy" id="425006"/>
    <lineage>
        <taxon>Bacteria</taxon>
        <taxon>Bacillati</taxon>
        <taxon>Bacillota</taxon>
        <taxon>Bacilli</taxon>
        <taxon>Bacillales</taxon>
        <taxon>Paenibacillaceae</taxon>
        <taxon>Cohnella</taxon>
    </lineage>
</organism>
<evidence type="ECO:0000313" key="12">
    <source>
        <dbReference type="EMBL" id="MFC5528740.1"/>
    </source>
</evidence>
<gene>
    <name evidence="12" type="ORF">ACFPQ4_04630</name>
</gene>
<dbReference type="SUPFAM" id="SSF51735">
    <property type="entry name" value="NAD(P)-binding Rossmann-fold domains"/>
    <property type="match status" value="1"/>
</dbReference>
<evidence type="ECO:0000256" key="2">
    <source>
        <dbReference type="ARBA" id="ARBA00010141"/>
    </source>
</evidence>
<evidence type="ECO:0000256" key="9">
    <source>
        <dbReference type="RuleBase" id="RU361152"/>
    </source>
</evidence>
<dbReference type="EMBL" id="JBHSNC010000012">
    <property type="protein sequence ID" value="MFC5528740.1"/>
    <property type="molecule type" value="Genomic_DNA"/>
</dbReference>
<comment type="cofactor">
    <cofactor evidence="9">
        <name>NAD(+)</name>
        <dbReference type="ChEBI" id="CHEBI:57540"/>
    </cofactor>
    <text evidence="9">Binds 1 NAD(+) per subunit.</text>
</comment>